<dbReference type="EMBL" id="JAIZAY010000010">
    <property type="protein sequence ID" value="KAJ8035334.1"/>
    <property type="molecule type" value="Genomic_DNA"/>
</dbReference>
<feature type="region of interest" description="Disordered" evidence="13">
    <location>
        <begin position="46"/>
        <end position="85"/>
    </location>
</feature>
<keyword evidence="3" id="KW-0813">Transport</keyword>
<evidence type="ECO:0000256" key="13">
    <source>
        <dbReference type="SAM" id="MobiDB-lite"/>
    </source>
</evidence>
<evidence type="ECO:0000259" key="16">
    <source>
        <dbReference type="Pfam" id="PF18139"/>
    </source>
</evidence>
<keyword evidence="12" id="KW-0407">Ion channel</keyword>
<dbReference type="InterPro" id="IPR002153">
    <property type="entry name" value="TRPC_channel"/>
</dbReference>
<evidence type="ECO:0000256" key="7">
    <source>
        <dbReference type="ARBA" id="ARBA00022692"/>
    </source>
</evidence>
<evidence type="ECO:0000313" key="18">
    <source>
        <dbReference type="EMBL" id="KAJ8035334.1"/>
    </source>
</evidence>
<comment type="subcellular location">
    <subcellularLocation>
        <location evidence="1">Cell membrane</location>
        <topology evidence="1">Multi-pass membrane protein</topology>
    </subcellularLocation>
</comment>
<evidence type="ECO:0000256" key="11">
    <source>
        <dbReference type="ARBA" id="ARBA00023136"/>
    </source>
</evidence>
<sequence length="1411" mass="163415">MHRKPDTKTNFKMTSLGVDGSPYHHDSWTGWVKDNLKARQCNRFTRAERSPSDDDPKCQCGKKKSDHDRRHLDNPRPESKWQVETHTEEIPVDALGEMKFRSAKPYPTKFVRADISTDPEVLWTLLTKQWKLPPPKLVMTVTGGTPDWQWNALPRKVFQKGLIKAAQSTDAWIFTGGRKFGMMNVVGDAVRQHAENDSYVKAIGLTTWGFINQKDELLKGEVYESHRRQDLDPGHSHFLMFDDGTTDAVGIENLVWGKIVQKICEKQLHENGKPSQKGVTIPSVCLTANGTTTSLATVYENIIHGTPCLVIEDTGTMADILTYAVKHAIPVQNVKNKNQTDTIKDKSKPIRYLNNAALSHISRQIQKEFGTRDLEVSLDRIKVCVRDPHLIATYRMDDVSESAAGLLHAIVKSIVRTHSQISNQLQLAITWNTVDVARSTIFAENQDWPEEVLSNCFQYALRRKAIGFVDLFIDNGAALPKTKLKELYNEDKNETLPQKLLKLKLKNEGQLTLDVINQFLGTLDLENMENEDTRVSDYCSWQDVFLYAVITNRENLAKEFWKHLDEPIMDALVACKILQKMEYFEIDLRKKRKMEHHAYKHEGRAIGMLNECYVKQKKETLQLMGKRSLRWGNYTCMEMAFTVNSRRFLAHAAPQLVLNNEWRGNLSESTFKLWLCTVFTPAIAAFEVFNEEPVSQKEHSECMSGDEECGHTTQDKKLSRWGKVKVFYSTPAIKFQSNVIMQMIFLLLFSYIILTNFRQDISWQEYVLIGWVATLLVEELRQCFQDGKKGCFNKVKNYFSMDFWNIMDTVSVTMFVLGTVLRNFPKTFDTARIILALDLGAFYLRFLQNFYVNRDLGPKLIMINRMMQDMLFFLCLLIVFVTGYGVTYFAILFPNESNPKTLFSGIFSTTYIQMFGENLLDNLEVMDCSNNVTLIEMGLAERCPQYTWIGRILLYIYMMLSTVLLLNLLIAMFSYTFSNVQEKNDELWKYHKYTVHVEYFRRPTFPPPFNILVYIMKFCVFLMRGFKALVCRIDGRHDVSTVSEDYHQVSNNLTTSLKGKSMIASLNQRTYARNYLLTNEMRVTDTVEVEIDGIFKKFDFRRTCFESKLAEMDERVKLLSSIIRKNNLLPFDGLLGQELADKDFEDNEDEDDYVAYEIHDKIPCHSRSSPYPGTTKRRFPVSRKNVDWKVTLLEYKPTRFIHDSILNGPPDKVDPELSLIEKEKWPEIKFNEFDEGYNCNRKSFLGEYNLHKDGLPRNPRGRTGLVGRGTLRRFGPNHRIDCVITRWKKTNASEVMGTNGKKILQFLAIKKTKKDMAWHLPSSETLEGEGLSRNITKFLLFELDFTDEEKDTIGEEVIKYLSSHMYTEVYKGYVDETRNTDNAWVEVEARNYHETDKFLFADLRQELEVCF</sequence>
<keyword evidence="7 14" id="KW-0812">Transmembrane</keyword>
<reference evidence="18" key="1">
    <citation type="submission" date="2021-10" db="EMBL/GenBank/DDBJ databases">
        <title>Tropical sea cucumber genome reveals ecological adaptation and Cuvierian tubules defense mechanism.</title>
        <authorList>
            <person name="Chen T."/>
        </authorList>
    </citation>
    <scope>NUCLEOTIDE SEQUENCE</scope>
    <source>
        <strain evidence="18">Nanhai2018</strain>
        <tissue evidence="18">Muscle</tissue>
    </source>
</reference>
<keyword evidence="9 14" id="KW-1133">Transmembrane helix</keyword>
<feature type="domain" description="TRPM SLOG" evidence="16">
    <location>
        <begin position="109"/>
        <end position="342"/>
    </location>
</feature>
<dbReference type="Proteomes" id="UP001152320">
    <property type="component" value="Chromosome 10"/>
</dbReference>
<evidence type="ECO:0000256" key="4">
    <source>
        <dbReference type="ARBA" id="ARBA00022475"/>
    </source>
</evidence>
<organism evidence="18 19">
    <name type="scientific">Holothuria leucospilota</name>
    <name type="common">Black long sea cucumber</name>
    <name type="synonym">Mertensiothuria leucospilota</name>
    <dbReference type="NCBI Taxonomy" id="206669"/>
    <lineage>
        <taxon>Eukaryota</taxon>
        <taxon>Metazoa</taxon>
        <taxon>Echinodermata</taxon>
        <taxon>Eleutherozoa</taxon>
        <taxon>Echinozoa</taxon>
        <taxon>Holothuroidea</taxon>
        <taxon>Aspidochirotacea</taxon>
        <taxon>Aspidochirotida</taxon>
        <taxon>Holothuriidae</taxon>
        <taxon>Holothuria</taxon>
    </lineage>
</organism>
<evidence type="ECO:0000256" key="10">
    <source>
        <dbReference type="ARBA" id="ARBA00023065"/>
    </source>
</evidence>
<feature type="domain" description="TRPM-like" evidence="17">
    <location>
        <begin position="527"/>
        <end position="651"/>
    </location>
</feature>
<proteinExistence type="inferred from homology"/>
<dbReference type="Pfam" id="PF25969">
    <property type="entry name" value="NUDT9_N"/>
    <property type="match status" value="1"/>
</dbReference>
<dbReference type="Pfam" id="PF25508">
    <property type="entry name" value="TRPM2"/>
    <property type="match status" value="1"/>
</dbReference>
<dbReference type="SUPFAM" id="SSF55811">
    <property type="entry name" value="Nudix"/>
    <property type="match status" value="1"/>
</dbReference>
<keyword evidence="11 14" id="KW-0472">Membrane</keyword>
<dbReference type="InterPro" id="IPR005821">
    <property type="entry name" value="Ion_trans_dom"/>
</dbReference>
<evidence type="ECO:0000256" key="8">
    <source>
        <dbReference type="ARBA" id="ARBA00022837"/>
    </source>
</evidence>
<dbReference type="InterPro" id="IPR050927">
    <property type="entry name" value="TRPM"/>
</dbReference>
<keyword evidence="10" id="KW-0406">Ion transport</keyword>
<keyword evidence="19" id="KW-1185">Reference proteome</keyword>
<gene>
    <name evidence="18" type="ORF">HOLleu_22521</name>
</gene>
<feature type="transmembrane region" description="Helical" evidence="14">
    <location>
        <begin position="871"/>
        <end position="893"/>
    </location>
</feature>
<keyword evidence="8" id="KW-0106">Calcium</keyword>
<dbReference type="PANTHER" id="PTHR13800">
    <property type="entry name" value="TRANSIENT RECEPTOR POTENTIAL CATION CHANNEL, SUBFAMILY M, MEMBER 6"/>
    <property type="match status" value="1"/>
</dbReference>
<evidence type="ECO:0000256" key="5">
    <source>
        <dbReference type="ARBA" id="ARBA00022568"/>
    </source>
</evidence>
<comment type="caution">
    <text evidence="18">The sequence shown here is derived from an EMBL/GenBank/DDBJ whole genome shotgun (WGS) entry which is preliminary data.</text>
</comment>
<dbReference type="PANTHER" id="PTHR13800:SF12">
    <property type="entry name" value="TRANSIENT RECEPTOR POTENTIAL CATION CHANNEL SUBFAMILY M MEMBER-LIKE 2"/>
    <property type="match status" value="1"/>
</dbReference>
<dbReference type="OrthoDB" id="310870at2759"/>
<feature type="transmembrane region" description="Helical" evidence="14">
    <location>
        <begin position="1009"/>
        <end position="1026"/>
    </location>
</feature>
<evidence type="ECO:0000256" key="3">
    <source>
        <dbReference type="ARBA" id="ARBA00022448"/>
    </source>
</evidence>
<dbReference type="InterPro" id="IPR015797">
    <property type="entry name" value="NUDIX_hydrolase-like_dom_sf"/>
</dbReference>
<dbReference type="PRINTS" id="PR01097">
    <property type="entry name" value="TRNSRECEPTRP"/>
</dbReference>
<dbReference type="Pfam" id="PF00520">
    <property type="entry name" value="Ion_trans"/>
    <property type="match status" value="1"/>
</dbReference>
<evidence type="ECO:0000256" key="6">
    <source>
        <dbReference type="ARBA" id="ARBA00022673"/>
    </source>
</evidence>
<dbReference type="GO" id="GO:0005886">
    <property type="term" value="C:plasma membrane"/>
    <property type="evidence" value="ECO:0007669"/>
    <property type="project" value="UniProtKB-SubCell"/>
</dbReference>
<evidence type="ECO:0000256" key="9">
    <source>
        <dbReference type="ARBA" id="ARBA00022989"/>
    </source>
</evidence>
<evidence type="ECO:0000259" key="17">
    <source>
        <dbReference type="Pfam" id="PF25508"/>
    </source>
</evidence>
<dbReference type="Pfam" id="PF18139">
    <property type="entry name" value="LSDAT_euk"/>
    <property type="match status" value="1"/>
</dbReference>
<evidence type="ECO:0000313" key="19">
    <source>
        <dbReference type="Proteomes" id="UP001152320"/>
    </source>
</evidence>
<keyword evidence="5" id="KW-0109">Calcium transport</keyword>
<evidence type="ECO:0000256" key="2">
    <source>
        <dbReference type="ARBA" id="ARBA00009501"/>
    </source>
</evidence>
<keyword evidence="18" id="KW-0675">Receptor</keyword>
<feature type="transmembrane region" description="Helical" evidence="14">
    <location>
        <begin position="833"/>
        <end position="851"/>
    </location>
</feature>
<evidence type="ECO:0000259" key="15">
    <source>
        <dbReference type="Pfam" id="PF00520"/>
    </source>
</evidence>
<evidence type="ECO:0000256" key="14">
    <source>
        <dbReference type="SAM" id="Phobius"/>
    </source>
</evidence>
<dbReference type="InterPro" id="IPR041491">
    <property type="entry name" value="TRPM_SLOG"/>
</dbReference>
<dbReference type="InterPro" id="IPR057366">
    <property type="entry name" value="TRPM-like"/>
</dbReference>
<keyword evidence="6" id="KW-0107">Calcium channel</keyword>
<feature type="transmembrane region" description="Helical" evidence="14">
    <location>
        <begin position="952"/>
        <end position="977"/>
    </location>
</feature>
<evidence type="ECO:0000256" key="12">
    <source>
        <dbReference type="ARBA" id="ARBA00023303"/>
    </source>
</evidence>
<protein>
    <submittedName>
        <fullName evidence="18">Transient receptor potential cation channel subfamily M member 2</fullName>
    </submittedName>
</protein>
<accession>A0A9Q1BZC4</accession>
<feature type="domain" description="Ion transport" evidence="15">
    <location>
        <begin position="739"/>
        <end position="983"/>
    </location>
</feature>
<dbReference type="GO" id="GO:0099604">
    <property type="term" value="F:ligand-gated calcium channel activity"/>
    <property type="evidence" value="ECO:0007669"/>
    <property type="project" value="TreeGrafter"/>
</dbReference>
<feature type="transmembrane region" description="Helical" evidence="14">
    <location>
        <begin position="803"/>
        <end position="821"/>
    </location>
</feature>
<keyword evidence="4" id="KW-1003">Cell membrane</keyword>
<evidence type="ECO:0000256" key="1">
    <source>
        <dbReference type="ARBA" id="ARBA00004651"/>
    </source>
</evidence>
<feature type="transmembrane region" description="Helical" evidence="14">
    <location>
        <begin position="739"/>
        <end position="757"/>
    </location>
</feature>
<dbReference type="Gene3D" id="3.90.79.10">
    <property type="entry name" value="Nucleoside Triphosphate Pyrophosphohydrolase"/>
    <property type="match status" value="1"/>
</dbReference>
<comment type="similarity">
    <text evidence="2">Belongs to the transient receptor (TC 1.A.4) family. LTrpC subfamily. TRPM2 sub-subfamily.</text>
</comment>
<name>A0A9Q1BZC4_HOLLE</name>